<keyword evidence="5" id="KW-0732">Signal</keyword>
<evidence type="ECO:0000259" key="6">
    <source>
        <dbReference type="SMART" id="SM00499"/>
    </source>
</evidence>
<dbReference type="SMART" id="SM00727">
    <property type="entry name" value="STI1"/>
    <property type="match status" value="1"/>
</dbReference>
<feature type="chain" id="PRO_5035883458" description="STI1 domain-containing protein" evidence="5">
    <location>
        <begin position="23"/>
        <end position="552"/>
    </location>
</feature>
<feature type="signal peptide" evidence="5">
    <location>
        <begin position="1"/>
        <end position="22"/>
    </location>
</feature>
<evidence type="ECO:0000259" key="7">
    <source>
        <dbReference type="SMART" id="SM00727"/>
    </source>
</evidence>
<evidence type="ECO:0000256" key="5">
    <source>
        <dbReference type="SAM" id="SignalP"/>
    </source>
</evidence>
<feature type="compositionally biased region" description="Gly residues" evidence="4">
    <location>
        <begin position="434"/>
        <end position="453"/>
    </location>
</feature>
<reference evidence="8" key="1">
    <citation type="submission" date="2021-01" db="EMBL/GenBank/DDBJ databases">
        <authorList>
            <person name="Bezrukov I."/>
        </authorList>
    </citation>
    <scope>NUCLEOTIDE SEQUENCE</scope>
</reference>
<dbReference type="InterPro" id="IPR041243">
    <property type="entry name" value="STI1/HOP_DP"/>
</dbReference>
<dbReference type="Pfam" id="PF14559">
    <property type="entry name" value="TPR_19"/>
    <property type="match status" value="1"/>
</dbReference>
<gene>
    <name evidence="8" type="ORF">AARE701A_LOCUS18734</name>
</gene>
<evidence type="ECO:0008006" key="10">
    <source>
        <dbReference type="Google" id="ProtNLM"/>
    </source>
</evidence>
<dbReference type="FunFam" id="1.25.40.10:FF:000112">
    <property type="entry name" value="FAM10 family protein"/>
    <property type="match status" value="1"/>
</dbReference>
<keyword evidence="9" id="KW-1185">Reference proteome</keyword>
<dbReference type="InterPro" id="IPR006636">
    <property type="entry name" value="STI1_HS-bd"/>
</dbReference>
<dbReference type="SUPFAM" id="SSF47699">
    <property type="entry name" value="Bifunctional inhibitor/lipid-transfer protein/seed storage 2S albumin"/>
    <property type="match status" value="1"/>
</dbReference>
<organism evidence="8 9">
    <name type="scientific">Arabidopsis arenosa</name>
    <name type="common">Sand rock-cress</name>
    <name type="synonym">Cardaminopsis arenosa</name>
    <dbReference type="NCBI Taxonomy" id="38785"/>
    <lineage>
        <taxon>Eukaryota</taxon>
        <taxon>Viridiplantae</taxon>
        <taxon>Streptophyta</taxon>
        <taxon>Embryophyta</taxon>
        <taxon>Tracheophyta</taxon>
        <taxon>Spermatophyta</taxon>
        <taxon>Magnoliopsida</taxon>
        <taxon>eudicotyledons</taxon>
        <taxon>Gunneridae</taxon>
        <taxon>Pentapetalae</taxon>
        <taxon>rosids</taxon>
        <taxon>malvids</taxon>
        <taxon>Brassicales</taxon>
        <taxon>Brassicaceae</taxon>
        <taxon>Camelineae</taxon>
        <taxon>Arabidopsis</taxon>
    </lineage>
</organism>
<feature type="repeat" description="TPR" evidence="3">
    <location>
        <begin position="302"/>
        <end position="335"/>
    </location>
</feature>
<dbReference type="Pfam" id="PF14368">
    <property type="entry name" value="LTP_2"/>
    <property type="match status" value="1"/>
</dbReference>
<sequence>MAYIYQISAVVFLAVAIAPLLAVPQSPMFPDMTPECATVMPDLLEKCFATGSVTPTEDCCTDLKSATSTQVTCLCDNYIANPAVANITGPYSDAITSKCGVLDKFSCDGTSKGGEEKKGGSSNSNGKDNGTSHGNGGATNKVAALMALFGLVASLVFIDQCKSDPSLLTTPSLSFFRDYLESLGAKIPTGVHEEEKDTKPRSFVVEESDDDMEETEEEKPKVEEEEEEDEIVESDVELEGDTVEPDNDPPQKMGDSSVEVTDENREAAQEAKGKAMEALSEGNFDEAIEHLTQAITLNPTSAIMYGNRASVYIKLKKPNAAIRDANAALEINPDSAKGYKSRGMARAMLGEWAEAAKDLHLASTIDYDEEISAVLKKVEPNAHKLEEHRRKYDRLRKEREDKKAERDRLRRRAEAHAAYDKAKKEEQSSSSRPSGGGFPGGMPGGFPGGMPGGMGGGMPAGMGGGMPAGMGGGMPGMGGGMPGAGGGAGMPGGMDFSKILNDPELMTAFSDPEVMAALQDVMKNPANLAKHQANPKVAPVIAKMMGKFAGPQ</sequence>
<evidence type="ECO:0000256" key="2">
    <source>
        <dbReference type="ARBA" id="ARBA00022803"/>
    </source>
</evidence>
<dbReference type="SMART" id="SM00499">
    <property type="entry name" value="AAI"/>
    <property type="match status" value="1"/>
</dbReference>
<dbReference type="Gene3D" id="6.10.250.3420">
    <property type="match status" value="1"/>
</dbReference>
<dbReference type="InterPro" id="IPR019734">
    <property type="entry name" value="TPR_rpt"/>
</dbReference>
<feature type="region of interest" description="Disordered" evidence="4">
    <location>
        <begin position="111"/>
        <end position="135"/>
    </location>
</feature>
<dbReference type="InterPro" id="IPR034649">
    <property type="entry name" value="Hip_N"/>
</dbReference>
<feature type="repeat" description="TPR" evidence="3">
    <location>
        <begin position="268"/>
        <end position="301"/>
    </location>
</feature>
<dbReference type="PROSITE" id="PS50005">
    <property type="entry name" value="TPR"/>
    <property type="match status" value="2"/>
</dbReference>
<accession>A0A8S2AQS1</accession>
<feature type="compositionally biased region" description="Basic and acidic residues" evidence="4">
    <location>
        <begin position="262"/>
        <end position="271"/>
    </location>
</feature>
<keyword evidence="1" id="KW-0677">Repeat</keyword>
<feature type="domain" description="STI1" evidence="7">
    <location>
        <begin position="502"/>
        <end position="541"/>
    </location>
</feature>
<evidence type="ECO:0000256" key="4">
    <source>
        <dbReference type="SAM" id="MobiDB-lite"/>
    </source>
</evidence>
<evidence type="ECO:0000313" key="9">
    <source>
        <dbReference type="Proteomes" id="UP000682877"/>
    </source>
</evidence>
<dbReference type="CDD" id="cd00010">
    <property type="entry name" value="AAI_LTSS"/>
    <property type="match status" value="1"/>
</dbReference>
<dbReference type="AlphaFoldDB" id="A0A8S2AQS1"/>
<proteinExistence type="predicted"/>
<dbReference type="PANTHER" id="PTHR45883">
    <property type="entry name" value="HSC70-INTERACTING PROTEIN"/>
    <property type="match status" value="1"/>
</dbReference>
<name>A0A8S2AQS1_ARAAE</name>
<feature type="domain" description="Bifunctional inhibitor/plant lipid transfer protein/seed storage helical" evidence="6">
    <location>
        <begin position="36"/>
        <end position="107"/>
    </location>
</feature>
<dbReference type="Proteomes" id="UP000682877">
    <property type="component" value="Chromosome 7"/>
</dbReference>
<dbReference type="InterPro" id="IPR036312">
    <property type="entry name" value="Bifun_inhib/LTP/seed_sf"/>
</dbReference>
<keyword evidence="2 3" id="KW-0802">TPR repeat</keyword>
<dbReference type="GO" id="GO:0046983">
    <property type="term" value="F:protein dimerization activity"/>
    <property type="evidence" value="ECO:0007669"/>
    <property type="project" value="InterPro"/>
</dbReference>
<dbReference type="InterPro" id="IPR011990">
    <property type="entry name" value="TPR-like_helical_dom_sf"/>
</dbReference>
<dbReference type="SMART" id="SM00028">
    <property type="entry name" value="TPR"/>
    <property type="match status" value="3"/>
</dbReference>
<dbReference type="PANTHER" id="PTHR45883:SF2">
    <property type="entry name" value="HSC70-INTERACTING PROTEIN"/>
    <property type="match status" value="1"/>
</dbReference>
<feature type="region of interest" description="Disordered" evidence="4">
    <location>
        <begin position="389"/>
        <end position="453"/>
    </location>
</feature>
<dbReference type="SUPFAM" id="SSF48452">
    <property type="entry name" value="TPR-like"/>
    <property type="match status" value="1"/>
</dbReference>
<dbReference type="Gene3D" id="1.10.260.100">
    <property type="match status" value="1"/>
</dbReference>
<feature type="compositionally biased region" description="Basic and acidic residues" evidence="4">
    <location>
        <begin position="389"/>
        <end position="427"/>
    </location>
</feature>
<dbReference type="FunFam" id="1.10.260.100:FF:000009">
    <property type="entry name" value="FAM10 family protein At4g22670-like"/>
    <property type="match status" value="1"/>
</dbReference>
<feature type="region of interest" description="Disordered" evidence="4">
    <location>
        <begin position="190"/>
        <end position="271"/>
    </location>
</feature>
<dbReference type="GO" id="GO:0000118">
    <property type="term" value="C:histone deacetylase complex"/>
    <property type="evidence" value="ECO:0007669"/>
    <property type="project" value="UniProtKB-ARBA"/>
</dbReference>
<dbReference type="Gene3D" id="1.25.40.10">
    <property type="entry name" value="Tetratricopeptide repeat domain"/>
    <property type="match status" value="1"/>
</dbReference>
<dbReference type="Pfam" id="PF18253">
    <property type="entry name" value="HipN"/>
    <property type="match status" value="1"/>
</dbReference>
<dbReference type="Gene3D" id="1.10.110.10">
    <property type="entry name" value="Plant lipid-transfer and hydrophobic proteins"/>
    <property type="match status" value="1"/>
</dbReference>
<dbReference type="CDD" id="cd14438">
    <property type="entry name" value="Hip_N"/>
    <property type="match status" value="1"/>
</dbReference>
<dbReference type="InterPro" id="IPR016140">
    <property type="entry name" value="Bifunc_inhib/LTP/seed_store"/>
</dbReference>
<evidence type="ECO:0000256" key="1">
    <source>
        <dbReference type="ARBA" id="ARBA00022737"/>
    </source>
</evidence>
<feature type="compositionally biased region" description="Low complexity" evidence="4">
    <location>
        <begin position="120"/>
        <end position="132"/>
    </location>
</feature>
<protein>
    <recommendedName>
        <fullName evidence="10">STI1 domain-containing protein</fullName>
    </recommendedName>
</protein>
<feature type="compositionally biased region" description="Acidic residues" evidence="4">
    <location>
        <begin position="206"/>
        <end position="247"/>
    </location>
</feature>
<evidence type="ECO:0000256" key="3">
    <source>
        <dbReference type="PROSITE-ProRule" id="PRU00339"/>
    </source>
</evidence>
<dbReference type="EMBL" id="LR999457">
    <property type="protein sequence ID" value="CAE6182355.1"/>
    <property type="molecule type" value="Genomic_DNA"/>
</dbReference>
<feature type="compositionally biased region" description="Basic and acidic residues" evidence="4">
    <location>
        <begin position="191"/>
        <end position="200"/>
    </location>
</feature>
<evidence type="ECO:0000313" key="8">
    <source>
        <dbReference type="EMBL" id="CAE6182355.1"/>
    </source>
</evidence>
<dbReference type="FunFam" id="6.10.250.3420:FF:000001">
    <property type="entry name" value="Hsc70-interacting protein-like protein"/>
    <property type="match status" value="1"/>
</dbReference>
<dbReference type="Pfam" id="PF17830">
    <property type="entry name" value="STI1-HOP_DP"/>
    <property type="match status" value="1"/>
</dbReference>
<dbReference type="GO" id="GO:0030544">
    <property type="term" value="F:Hsp70 protein binding"/>
    <property type="evidence" value="ECO:0007669"/>
    <property type="project" value="TreeGrafter"/>
</dbReference>